<dbReference type="RefSeq" id="WP_344065131.1">
    <property type="nucleotide sequence ID" value="NZ_BAAAOH010000001.1"/>
</dbReference>
<name>A0ABN2T0C8_9MICO</name>
<evidence type="ECO:0000313" key="3">
    <source>
        <dbReference type="EMBL" id="GAA1995357.1"/>
    </source>
</evidence>
<feature type="transmembrane region" description="Helical" evidence="1">
    <location>
        <begin position="120"/>
        <end position="137"/>
    </location>
</feature>
<accession>A0ABN2T0C8</accession>
<evidence type="ECO:0000313" key="4">
    <source>
        <dbReference type="Proteomes" id="UP001500326"/>
    </source>
</evidence>
<feature type="transmembrane region" description="Helical" evidence="1">
    <location>
        <begin position="62"/>
        <end position="81"/>
    </location>
</feature>
<dbReference type="SUPFAM" id="SSF53474">
    <property type="entry name" value="alpha/beta-Hydrolases"/>
    <property type="match status" value="1"/>
</dbReference>
<keyword evidence="1" id="KW-0472">Membrane</keyword>
<dbReference type="Pfam" id="PF12697">
    <property type="entry name" value="Abhydrolase_6"/>
    <property type="match status" value="1"/>
</dbReference>
<dbReference type="InterPro" id="IPR029058">
    <property type="entry name" value="AB_hydrolase_fold"/>
</dbReference>
<dbReference type="InterPro" id="IPR000073">
    <property type="entry name" value="AB_hydrolase_1"/>
</dbReference>
<dbReference type="Proteomes" id="UP001500326">
    <property type="component" value="Unassembled WGS sequence"/>
</dbReference>
<dbReference type="PANTHER" id="PTHR43139">
    <property type="entry name" value="SI:DKEY-122A22.2"/>
    <property type="match status" value="1"/>
</dbReference>
<proteinExistence type="predicted"/>
<dbReference type="InterPro" id="IPR052370">
    <property type="entry name" value="Meta-cleavage_hydrolase"/>
</dbReference>
<sequence length="441" mass="45599">MTTTSNLIATLTTEDRGQNDPLGRAPARTARIGFVLLGSLAAGLAAAVLLVVAPFGPATQSAVTGSVLCGFALGWAMLAILSARLTDQPQRWAFAPALLMGLSGVLLVLFGSAVQPVLNWIWPPVMLALSIWIIVRARRALRGSRNRWGLYAVSVLLAGASIGGGYQAIGEAADAQANPMPGQLIDVGDHSLHLYCTGSGSPTVVMEAGGGAMSSDLGRISAAVAGDTRVCVYDRAGRGWSESAQTSPHGIQIAADLHTLLQRAQVPGPYVLAGHSFGGLYVQTFAALYPSEVSGMVLIDSTAPNAAVPDYAVHPYVMDRVFALASASAQLGLGHLFGATARDLRSTIDEYADAGDAVKQAASLEDFGGKPLFVLTARLGNDPAWFVAQDQMAALSTDSVHRVIEDASHDGLVSDPDGAAATTQAILDVVASVRSGESLGT</sequence>
<feature type="transmembrane region" description="Helical" evidence="1">
    <location>
        <begin position="93"/>
        <end position="114"/>
    </location>
</feature>
<protein>
    <recommendedName>
        <fullName evidence="2">AB hydrolase-1 domain-containing protein</fullName>
    </recommendedName>
</protein>
<dbReference type="PANTHER" id="PTHR43139:SF52">
    <property type="entry name" value="SI:DKEY-122A22.2"/>
    <property type="match status" value="1"/>
</dbReference>
<keyword evidence="1" id="KW-0812">Transmembrane</keyword>
<feature type="domain" description="AB hydrolase-1" evidence="2">
    <location>
        <begin position="209"/>
        <end position="421"/>
    </location>
</feature>
<dbReference type="Gene3D" id="3.40.50.1820">
    <property type="entry name" value="alpha/beta hydrolase"/>
    <property type="match status" value="1"/>
</dbReference>
<feature type="transmembrane region" description="Helical" evidence="1">
    <location>
        <begin position="149"/>
        <end position="169"/>
    </location>
</feature>
<feature type="transmembrane region" description="Helical" evidence="1">
    <location>
        <begin position="34"/>
        <end position="56"/>
    </location>
</feature>
<gene>
    <name evidence="3" type="ORF">GCM10009777_34370</name>
</gene>
<keyword evidence="1" id="KW-1133">Transmembrane helix</keyword>
<organism evidence="3 4">
    <name type="scientific">Microbacterium pumilum</name>
    <dbReference type="NCBI Taxonomy" id="344165"/>
    <lineage>
        <taxon>Bacteria</taxon>
        <taxon>Bacillati</taxon>
        <taxon>Actinomycetota</taxon>
        <taxon>Actinomycetes</taxon>
        <taxon>Micrococcales</taxon>
        <taxon>Microbacteriaceae</taxon>
        <taxon>Microbacterium</taxon>
    </lineage>
</organism>
<evidence type="ECO:0000256" key="1">
    <source>
        <dbReference type="SAM" id="Phobius"/>
    </source>
</evidence>
<keyword evidence="4" id="KW-1185">Reference proteome</keyword>
<comment type="caution">
    <text evidence="3">The sequence shown here is derived from an EMBL/GenBank/DDBJ whole genome shotgun (WGS) entry which is preliminary data.</text>
</comment>
<reference evidence="3 4" key="1">
    <citation type="journal article" date="2019" name="Int. J. Syst. Evol. Microbiol.">
        <title>The Global Catalogue of Microorganisms (GCM) 10K type strain sequencing project: providing services to taxonomists for standard genome sequencing and annotation.</title>
        <authorList>
            <consortium name="The Broad Institute Genomics Platform"/>
            <consortium name="The Broad Institute Genome Sequencing Center for Infectious Disease"/>
            <person name="Wu L."/>
            <person name="Ma J."/>
        </authorList>
    </citation>
    <scope>NUCLEOTIDE SEQUENCE [LARGE SCALE GENOMIC DNA]</scope>
    <source>
        <strain evidence="3 4">JCM 14902</strain>
    </source>
</reference>
<dbReference type="EMBL" id="BAAAOH010000001">
    <property type="protein sequence ID" value="GAA1995357.1"/>
    <property type="molecule type" value="Genomic_DNA"/>
</dbReference>
<evidence type="ECO:0000259" key="2">
    <source>
        <dbReference type="Pfam" id="PF12697"/>
    </source>
</evidence>